<dbReference type="InterPro" id="IPR011029">
    <property type="entry name" value="DEATH-like_dom_sf"/>
</dbReference>
<dbReference type="GO" id="GO:0005524">
    <property type="term" value="F:ATP binding"/>
    <property type="evidence" value="ECO:0007669"/>
    <property type="project" value="UniProtKB-UniRule"/>
</dbReference>
<dbReference type="InterPro" id="IPR000719">
    <property type="entry name" value="Prot_kinase_dom"/>
</dbReference>
<dbReference type="Pfam" id="PF00069">
    <property type="entry name" value="Pkinase"/>
    <property type="match status" value="1"/>
</dbReference>
<evidence type="ECO:0000256" key="3">
    <source>
        <dbReference type="PROSITE-ProRule" id="PRU10141"/>
    </source>
</evidence>
<dbReference type="STRING" id="8090.ENSORLP00000029474"/>
<dbReference type="Proteomes" id="UP000001038">
    <property type="component" value="Chromosome 6"/>
</dbReference>
<dbReference type="SMART" id="SM00220">
    <property type="entry name" value="S_TKc"/>
    <property type="match status" value="1"/>
</dbReference>
<evidence type="ECO:0000313" key="7">
    <source>
        <dbReference type="Proteomes" id="UP000001038"/>
    </source>
</evidence>
<dbReference type="GeneID" id="101168038"/>
<evidence type="ECO:0000313" key="6">
    <source>
        <dbReference type="Ensembl" id="ENSORLP00000029474.1"/>
    </source>
</evidence>
<dbReference type="GO" id="GO:0007165">
    <property type="term" value="P:signal transduction"/>
    <property type="evidence" value="ECO:0000318"/>
    <property type="project" value="GO_Central"/>
</dbReference>
<dbReference type="PROSITE" id="PS00108">
    <property type="entry name" value="PROTEIN_KINASE_ST"/>
    <property type="match status" value="1"/>
</dbReference>
<evidence type="ECO:0000259" key="5">
    <source>
        <dbReference type="PROSITE" id="PS50011"/>
    </source>
</evidence>
<dbReference type="PANTHER" id="PTHR44329:SF297">
    <property type="entry name" value="RECEPTOR-INTERACTING SERINE_THREONINE-PROTEIN KINASE 3"/>
    <property type="match status" value="1"/>
</dbReference>
<dbReference type="InParanoid" id="A0A3B3HC25"/>
<dbReference type="InterPro" id="IPR017441">
    <property type="entry name" value="Protein_kinase_ATP_BS"/>
</dbReference>
<dbReference type="PROSITE" id="PS00107">
    <property type="entry name" value="PROTEIN_KINASE_ATP"/>
    <property type="match status" value="1"/>
</dbReference>
<evidence type="ECO:0000256" key="4">
    <source>
        <dbReference type="SAM" id="MobiDB-lite"/>
    </source>
</evidence>
<accession>A0A3B3HC25</accession>
<gene>
    <name evidence="6" type="primary">LOC101168038</name>
</gene>
<feature type="domain" description="Protein kinase" evidence="5">
    <location>
        <begin position="28"/>
        <end position="312"/>
    </location>
</feature>
<dbReference type="GeneTree" id="ENSGT00940000160206"/>
<reference evidence="6" key="2">
    <citation type="submission" date="2025-08" db="UniProtKB">
        <authorList>
            <consortium name="Ensembl"/>
        </authorList>
    </citation>
    <scope>IDENTIFICATION</scope>
    <source>
        <strain evidence="6">Hd-rR</strain>
    </source>
</reference>
<keyword evidence="7" id="KW-1185">Reference proteome</keyword>
<reference evidence="6 7" key="1">
    <citation type="journal article" date="2007" name="Nature">
        <title>The medaka draft genome and insights into vertebrate genome evolution.</title>
        <authorList>
            <person name="Kasahara M."/>
            <person name="Naruse K."/>
            <person name="Sasaki S."/>
            <person name="Nakatani Y."/>
            <person name="Qu W."/>
            <person name="Ahsan B."/>
            <person name="Yamada T."/>
            <person name="Nagayasu Y."/>
            <person name="Doi K."/>
            <person name="Kasai Y."/>
            <person name="Jindo T."/>
            <person name="Kobayashi D."/>
            <person name="Shimada A."/>
            <person name="Toyoda A."/>
            <person name="Kuroki Y."/>
            <person name="Fujiyama A."/>
            <person name="Sasaki T."/>
            <person name="Shimizu A."/>
            <person name="Asakawa S."/>
            <person name="Shimizu N."/>
            <person name="Hashimoto S."/>
            <person name="Yang J."/>
            <person name="Lee Y."/>
            <person name="Matsushima K."/>
            <person name="Sugano S."/>
            <person name="Sakaizumi M."/>
            <person name="Narita T."/>
            <person name="Ohishi K."/>
            <person name="Haga S."/>
            <person name="Ohta F."/>
            <person name="Nomoto H."/>
            <person name="Nogata K."/>
            <person name="Morishita T."/>
            <person name="Endo T."/>
            <person name="Shin-I T."/>
            <person name="Takeda H."/>
            <person name="Morishita S."/>
            <person name="Kohara Y."/>
        </authorList>
    </citation>
    <scope>NUCLEOTIDE SEQUENCE [LARGE SCALE GENOMIC DNA]</scope>
    <source>
        <strain evidence="6 7">Hd-rR</strain>
    </source>
</reference>
<protein>
    <recommendedName>
        <fullName evidence="5">Protein kinase domain-containing protein</fullName>
    </recommendedName>
</protein>
<name>A0A3B3HC25_ORYLA</name>
<organism evidence="6 7">
    <name type="scientific">Oryzias latipes</name>
    <name type="common">Japanese rice fish</name>
    <name type="synonym">Japanese killifish</name>
    <dbReference type="NCBI Taxonomy" id="8090"/>
    <lineage>
        <taxon>Eukaryota</taxon>
        <taxon>Metazoa</taxon>
        <taxon>Chordata</taxon>
        <taxon>Craniata</taxon>
        <taxon>Vertebrata</taxon>
        <taxon>Euteleostomi</taxon>
        <taxon>Actinopterygii</taxon>
        <taxon>Neopterygii</taxon>
        <taxon>Teleostei</taxon>
        <taxon>Neoteleostei</taxon>
        <taxon>Acanthomorphata</taxon>
        <taxon>Ovalentaria</taxon>
        <taxon>Atherinomorphae</taxon>
        <taxon>Beloniformes</taxon>
        <taxon>Adrianichthyidae</taxon>
        <taxon>Oryziinae</taxon>
        <taxon>Oryzias</taxon>
    </lineage>
</organism>
<proteinExistence type="predicted"/>
<dbReference type="Gene3D" id="1.10.510.10">
    <property type="entry name" value="Transferase(Phosphotransferase) domain 1"/>
    <property type="match status" value="1"/>
</dbReference>
<dbReference type="Ensembl" id="ENSORLT00000028011.1">
    <property type="protein sequence ID" value="ENSORLP00000029474.1"/>
    <property type="gene ID" value="ENSORLG00000009707.2"/>
</dbReference>
<dbReference type="OrthoDB" id="4062651at2759"/>
<feature type="binding site" evidence="3">
    <location>
        <position position="57"/>
    </location>
    <ligand>
        <name>ATP</name>
        <dbReference type="ChEBI" id="CHEBI:30616"/>
    </ligand>
</feature>
<keyword evidence="1 3" id="KW-0547">Nucleotide-binding</keyword>
<dbReference type="PROSITE" id="PS50011">
    <property type="entry name" value="PROTEIN_KINASE_DOM"/>
    <property type="match status" value="1"/>
</dbReference>
<sequence length="509" mass="57131">MAVEKRKGSCGFKVMGLLNPKAFDNEHLEKWELIGIGGFGHVFKVKHKKMGHDVAIKLLDSSDCLDMEGALFKEAKYLETSSSDYVLRIYGIYEGIPPFSKAKLQTKGIVTEFMRRGSIETLQKQLNCTPPVPLAFRLAHEVALGINFLHSMGILHRDLKPSNVMLSESLNVKLADFGLSTQSTSANTSNEEKAAHGGSLKYMPPEAFEANYTPSRSYDIYSFGILVWSIFTGEQPYKDALEFVVKMKVPEGQRPPLDQLFVENKEQLEELKTFICQCWEGEPSKRPTTKKCIGVTEKMYSIHKNGINHAVYQVFEKLDSVKSEPPEASVEPSLAEATGNGENGVDRPGFTTQLSVADGRKNVDHKANFVDRNRASLIKSTTKVMEIVEELGDMVQPEACSFIKVQKTSHMQMTELYSGPLHSGGKQVKAAFYDALKKHEPQLVKELGTIFRVCPIYLFVFYKSFKVLIVLSLSQVTVLTDENCFIFHELKLQSFSKMFLLLLTTVDHL</sequence>
<dbReference type="InterPro" id="IPR051681">
    <property type="entry name" value="Ser/Thr_Kinases-Pseudokinases"/>
</dbReference>
<keyword evidence="2 3" id="KW-0067">ATP-binding</keyword>
<dbReference type="Gene3D" id="1.10.533.10">
    <property type="entry name" value="Death Domain, Fas"/>
    <property type="match status" value="1"/>
</dbReference>
<feature type="region of interest" description="Disordered" evidence="4">
    <location>
        <begin position="323"/>
        <end position="347"/>
    </location>
</feature>
<dbReference type="PANTHER" id="PTHR44329">
    <property type="entry name" value="SERINE/THREONINE-PROTEIN KINASE TNNI3K-RELATED"/>
    <property type="match status" value="1"/>
</dbReference>
<dbReference type="GO" id="GO:0005737">
    <property type="term" value="C:cytoplasm"/>
    <property type="evidence" value="ECO:0000318"/>
    <property type="project" value="GO_Central"/>
</dbReference>
<dbReference type="Bgee" id="ENSORLG00000009707">
    <property type="expression patterns" value="Expressed in pharyngeal gill and 8 other cell types or tissues"/>
</dbReference>
<dbReference type="InterPro" id="IPR008271">
    <property type="entry name" value="Ser/Thr_kinase_AS"/>
</dbReference>
<dbReference type="InterPro" id="IPR011009">
    <property type="entry name" value="Kinase-like_dom_sf"/>
</dbReference>
<dbReference type="SUPFAM" id="SSF56112">
    <property type="entry name" value="Protein kinase-like (PK-like)"/>
    <property type="match status" value="1"/>
</dbReference>
<evidence type="ECO:0000256" key="1">
    <source>
        <dbReference type="ARBA" id="ARBA00022741"/>
    </source>
</evidence>
<dbReference type="KEGG" id="ola:101168038"/>
<dbReference type="GO" id="GO:0004672">
    <property type="term" value="F:protein kinase activity"/>
    <property type="evidence" value="ECO:0000318"/>
    <property type="project" value="GO_Central"/>
</dbReference>
<evidence type="ECO:0000256" key="2">
    <source>
        <dbReference type="ARBA" id="ARBA00022840"/>
    </source>
</evidence>
<reference evidence="6" key="3">
    <citation type="submission" date="2025-09" db="UniProtKB">
        <authorList>
            <consortium name="Ensembl"/>
        </authorList>
    </citation>
    <scope>IDENTIFICATION</scope>
    <source>
        <strain evidence="6">Hd-rR</strain>
    </source>
</reference>
<dbReference type="AlphaFoldDB" id="A0A3B3HC25"/>
<dbReference type="RefSeq" id="XP_011474514.1">
    <property type="nucleotide sequence ID" value="XM_011476212.3"/>
</dbReference>